<comment type="caution">
    <text evidence="2">The sequence shown here is derived from an EMBL/GenBank/DDBJ whole genome shotgun (WGS) entry which is preliminary data.</text>
</comment>
<evidence type="ECO:0000313" key="2">
    <source>
        <dbReference type="EMBL" id="CAK7348692.1"/>
    </source>
</evidence>
<proteinExistence type="predicted"/>
<feature type="region of interest" description="Disordered" evidence="1">
    <location>
        <begin position="31"/>
        <end position="67"/>
    </location>
</feature>
<accession>A0AAV1SCY4</accession>
<keyword evidence="3" id="KW-1185">Reference proteome</keyword>
<evidence type="ECO:0000313" key="3">
    <source>
        <dbReference type="Proteomes" id="UP001314170"/>
    </source>
</evidence>
<name>A0AAV1SCY4_9ROSI</name>
<sequence length="89" mass="10149">MDVRARATRVGSDVILRGEKKVGNKIKIASIEDGREQQRQSNGQRVSSFFTKKTRQSSGSNQEFEREASKTIYYQALCVDAGLLERPWR</sequence>
<protein>
    <submittedName>
        <fullName evidence="2">Uncharacterized protein</fullName>
    </submittedName>
</protein>
<feature type="compositionally biased region" description="Polar residues" evidence="1">
    <location>
        <begin position="39"/>
        <end position="62"/>
    </location>
</feature>
<evidence type="ECO:0000256" key="1">
    <source>
        <dbReference type="SAM" id="MobiDB-lite"/>
    </source>
</evidence>
<dbReference type="EMBL" id="CAWUPB010001173">
    <property type="protein sequence ID" value="CAK7348692.1"/>
    <property type="molecule type" value="Genomic_DNA"/>
</dbReference>
<dbReference type="AlphaFoldDB" id="A0AAV1SCY4"/>
<organism evidence="2 3">
    <name type="scientific">Dovyalis caffra</name>
    <dbReference type="NCBI Taxonomy" id="77055"/>
    <lineage>
        <taxon>Eukaryota</taxon>
        <taxon>Viridiplantae</taxon>
        <taxon>Streptophyta</taxon>
        <taxon>Embryophyta</taxon>
        <taxon>Tracheophyta</taxon>
        <taxon>Spermatophyta</taxon>
        <taxon>Magnoliopsida</taxon>
        <taxon>eudicotyledons</taxon>
        <taxon>Gunneridae</taxon>
        <taxon>Pentapetalae</taxon>
        <taxon>rosids</taxon>
        <taxon>fabids</taxon>
        <taxon>Malpighiales</taxon>
        <taxon>Salicaceae</taxon>
        <taxon>Flacourtieae</taxon>
        <taxon>Dovyalis</taxon>
    </lineage>
</organism>
<dbReference type="Proteomes" id="UP001314170">
    <property type="component" value="Unassembled WGS sequence"/>
</dbReference>
<reference evidence="2 3" key="1">
    <citation type="submission" date="2024-01" db="EMBL/GenBank/DDBJ databases">
        <authorList>
            <person name="Waweru B."/>
        </authorList>
    </citation>
    <scope>NUCLEOTIDE SEQUENCE [LARGE SCALE GENOMIC DNA]</scope>
</reference>
<gene>
    <name evidence="2" type="ORF">DCAF_LOCUS21395</name>
</gene>